<gene>
    <name evidence="5" type="primary">tsf</name>
    <name evidence="7" type="ORF">A3B18_00625</name>
</gene>
<dbReference type="InterPro" id="IPR036402">
    <property type="entry name" value="EF-Ts_dimer_sf"/>
</dbReference>
<comment type="similarity">
    <text evidence="1 5">Belongs to the EF-Ts family.</text>
</comment>
<comment type="caution">
    <text evidence="7">The sequence shown here is derived from an EMBL/GenBank/DDBJ whole genome shotgun (WGS) entry which is preliminary data.</text>
</comment>
<evidence type="ECO:0000313" key="7">
    <source>
        <dbReference type="EMBL" id="OGF82472.1"/>
    </source>
</evidence>
<dbReference type="Pfam" id="PF00889">
    <property type="entry name" value="EF_TS"/>
    <property type="match status" value="1"/>
</dbReference>
<evidence type="ECO:0000256" key="4">
    <source>
        <dbReference type="ARBA" id="ARBA00022917"/>
    </source>
</evidence>
<accession>A0A1F5X3K3</accession>
<comment type="function">
    <text evidence="5">Associates with the EF-Tu.GDP complex and induces the exchange of GDP to GTP. It remains bound to the aminoacyl-tRNA.EF-Tu.GTP complex up to the GTP hydrolysis stage on the ribosome.</text>
</comment>
<dbReference type="Gene3D" id="1.10.8.10">
    <property type="entry name" value="DNA helicase RuvA subunit, C-terminal domain"/>
    <property type="match status" value="1"/>
</dbReference>
<dbReference type="CDD" id="cd14275">
    <property type="entry name" value="UBA_EF-Ts"/>
    <property type="match status" value="1"/>
</dbReference>
<name>A0A1F5X3K3_9BACT</name>
<dbReference type="SUPFAM" id="SSF46934">
    <property type="entry name" value="UBA-like"/>
    <property type="match status" value="1"/>
</dbReference>
<dbReference type="NCBIfam" id="TIGR00116">
    <property type="entry name" value="tsf"/>
    <property type="match status" value="1"/>
</dbReference>
<dbReference type="InterPro" id="IPR014039">
    <property type="entry name" value="Transl_elong_EFTs/EF1B_dimer"/>
</dbReference>
<keyword evidence="5" id="KW-0963">Cytoplasm</keyword>
<dbReference type="InterPro" id="IPR009060">
    <property type="entry name" value="UBA-like_sf"/>
</dbReference>
<feature type="domain" description="Translation elongation factor EFTs/EF1B dimerisation" evidence="6">
    <location>
        <begin position="71"/>
        <end position="147"/>
    </location>
</feature>
<evidence type="ECO:0000313" key="8">
    <source>
        <dbReference type="Proteomes" id="UP000178684"/>
    </source>
</evidence>
<sequence>MSNVDVIQELRSKTGVSVMAVKRALDKAGGDIKKAEEFLKEEAGAMALKKSDRETKAGIIQSYVHGGRIGVLVKLKCETDFVAKNEDFQNFSREIAMQIAASEASNVEELLKEPYVRNSSMTVSDYLKEAISKFGENIEISTFNRIEL</sequence>
<dbReference type="Gene3D" id="3.30.479.20">
    <property type="entry name" value="Elongation factor Ts, dimerisation domain"/>
    <property type="match status" value="1"/>
</dbReference>
<dbReference type="SUPFAM" id="SSF54713">
    <property type="entry name" value="Elongation factor Ts (EF-Ts), dimerisation domain"/>
    <property type="match status" value="1"/>
</dbReference>
<dbReference type="EMBL" id="MFIE01000018">
    <property type="protein sequence ID" value="OGF82472.1"/>
    <property type="molecule type" value="Genomic_DNA"/>
</dbReference>
<dbReference type="InterPro" id="IPR018101">
    <property type="entry name" value="Transl_elong_Ts_CS"/>
</dbReference>
<dbReference type="AlphaFoldDB" id="A0A1F5X3K3"/>
<dbReference type="HAMAP" id="MF_00050">
    <property type="entry name" value="EF_Ts"/>
    <property type="match status" value="1"/>
</dbReference>
<dbReference type="GO" id="GO:0005737">
    <property type="term" value="C:cytoplasm"/>
    <property type="evidence" value="ECO:0007669"/>
    <property type="project" value="UniProtKB-SubCell"/>
</dbReference>
<dbReference type="GO" id="GO:0003746">
    <property type="term" value="F:translation elongation factor activity"/>
    <property type="evidence" value="ECO:0007669"/>
    <property type="project" value="UniProtKB-UniRule"/>
</dbReference>
<dbReference type="PANTHER" id="PTHR11741:SF0">
    <property type="entry name" value="ELONGATION FACTOR TS, MITOCHONDRIAL"/>
    <property type="match status" value="1"/>
</dbReference>
<dbReference type="FunFam" id="1.10.8.10:FF:000001">
    <property type="entry name" value="Elongation factor Ts"/>
    <property type="match status" value="1"/>
</dbReference>
<organism evidence="7 8">
    <name type="scientific">Candidatus Giovannonibacteria bacterium RIFCSPLOWO2_01_FULL_46_13</name>
    <dbReference type="NCBI Taxonomy" id="1798352"/>
    <lineage>
        <taxon>Bacteria</taxon>
        <taxon>Candidatus Giovannoniibacteriota</taxon>
    </lineage>
</organism>
<dbReference type="PROSITE" id="PS01126">
    <property type="entry name" value="EF_TS_1"/>
    <property type="match status" value="1"/>
</dbReference>
<evidence type="ECO:0000259" key="6">
    <source>
        <dbReference type="Pfam" id="PF00889"/>
    </source>
</evidence>
<dbReference type="Proteomes" id="UP000178684">
    <property type="component" value="Unassembled WGS sequence"/>
</dbReference>
<keyword evidence="4 5" id="KW-0648">Protein biosynthesis</keyword>
<comment type="subcellular location">
    <subcellularLocation>
        <location evidence="5">Cytoplasm</location>
    </subcellularLocation>
</comment>
<evidence type="ECO:0000256" key="5">
    <source>
        <dbReference type="HAMAP-Rule" id="MF_00050"/>
    </source>
</evidence>
<evidence type="ECO:0000256" key="3">
    <source>
        <dbReference type="ARBA" id="ARBA00022768"/>
    </source>
</evidence>
<feature type="region of interest" description="Involved in Mg(2+) ion dislocation from EF-Tu" evidence="5">
    <location>
        <begin position="79"/>
        <end position="82"/>
    </location>
</feature>
<dbReference type="PANTHER" id="PTHR11741">
    <property type="entry name" value="ELONGATION FACTOR TS"/>
    <property type="match status" value="1"/>
</dbReference>
<reference evidence="7 8" key="1">
    <citation type="journal article" date="2016" name="Nat. Commun.">
        <title>Thousands of microbial genomes shed light on interconnected biogeochemical processes in an aquifer system.</title>
        <authorList>
            <person name="Anantharaman K."/>
            <person name="Brown C.T."/>
            <person name="Hug L.A."/>
            <person name="Sharon I."/>
            <person name="Castelle C.J."/>
            <person name="Probst A.J."/>
            <person name="Thomas B.C."/>
            <person name="Singh A."/>
            <person name="Wilkins M.J."/>
            <person name="Karaoz U."/>
            <person name="Brodie E.L."/>
            <person name="Williams K.H."/>
            <person name="Hubbard S.S."/>
            <person name="Banfield J.F."/>
        </authorList>
    </citation>
    <scope>NUCLEOTIDE SEQUENCE [LARGE SCALE GENOMIC DNA]</scope>
</reference>
<dbReference type="InterPro" id="IPR001816">
    <property type="entry name" value="Transl_elong_EFTs/EF1B"/>
</dbReference>
<keyword evidence="3 5" id="KW-0251">Elongation factor</keyword>
<protein>
    <recommendedName>
        <fullName evidence="2 5">Elongation factor Ts</fullName>
        <shortName evidence="5">EF-Ts</shortName>
    </recommendedName>
</protein>
<evidence type="ECO:0000256" key="2">
    <source>
        <dbReference type="ARBA" id="ARBA00016956"/>
    </source>
</evidence>
<proteinExistence type="inferred from homology"/>
<evidence type="ECO:0000256" key="1">
    <source>
        <dbReference type="ARBA" id="ARBA00005532"/>
    </source>
</evidence>